<dbReference type="EMBL" id="VXKB01000002">
    <property type="protein sequence ID" value="KAA8715328.1"/>
    <property type="molecule type" value="Genomic_DNA"/>
</dbReference>
<dbReference type="InterPro" id="IPR014914">
    <property type="entry name" value="RES_dom"/>
</dbReference>
<dbReference type="Pfam" id="PF08808">
    <property type="entry name" value="RES"/>
    <property type="match status" value="1"/>
</dbReference>
<accession>A0A5M9R4R7</accession>
<reference evidence="2 3" key="1">
    <citation type="submission" date="2019-09" db="EMBL/GenBank/DDBJ databases">
        <title>Draft genome sequence of various Type strains from the CCUG.</title>
        <authorList>
            <person name="Pineiro-Iglesias B."/>
            <person name="Tunovic T."/>
            <person name="Unosson C."/>
            <person name="Inganas E."/>
            <person name="Ohlen M."/>
            <person name="Cardew S."/>
            <person name="Jensie-Markopoulos S."/>
            <person name="Salva-Serra F."/>
            <person name="Jaen-Luchoro D."/>
            <person name="Karlsson R."/>
            <person name="Svensson-Stadler L."/>
            <person name="Chun J."/>
            <person name="Moore E."/>
        </authorList>
    </citation>
    <scope>NUCLEOTIDE SEQUENCE [LARGE SCALE GENOMIC DNA]</scope>
    <source>
        <strain evidence="2 3">CCUG 53682T</strain>
    </source>
</reference>
<protein>
    <submittedName>
        <fullName evidence="2">RES family NAD+ phosphorylase</fullName>
    </submittedName>
</protein>
<dbReference type="Proteomes" id="UP000322181">
    <property type="component" value="Unassembled WGS sequence"/>
</dbReference>
<organism evidence="2 3">
    <name type="scientific">Morganella psychrotolerans</name>
    <dbReference type="NCBI Taxonomy" id="368603"/>
    <lineage>
        <taxon>Bacteria</taxon>
        <taxon>Pseudomonadati</taxon>
        <taxon>Pseudomonadota</taxon>
        <taxon>Gammaproteobacteria</taxon>
        <taxon>Enterobacterales</taxon>
        <taxon>Morganellaceae</taxon>
        <taxon>Morganella</taxon>
    </lineage>
</organism>
<proteinExistence type="predicted"/>
<dbReference type="OrthoDB" id="6503912at2"/>
<evidence type="ECO:0000259" key="1">
    <source>
        <dbReference type="Pfam" id="PF08808"/>
    </source>
</evidence>
<sequence length="230" mass="25945">MKYIGIIFDGRYLVVLEQLTQLCHNGKLPVLGFDLDVKRFQGKHYPSAEHYGKPTKPDDMGRYNDLSGNTGVCYFAENSLTALAESYGRMYHHGRGHFAISGSSLEIAQMYTLHPVFPLRLVDMATLASMLHLTADQLTGVDYTLTQAITGCLANDPERDFHGIRYASRHYLAGMCLAVFEPEEGKLFKILACESLSKYTEHQFLPVGWPYKDITAEEMLVKILHFDVTL</sequence>
<dbReference type="AlphaFoldDB" id="A0A5M9R4R7"/>
<comment type="caution">
    <text evidence="2">The sequence shown here is derived from an EMBL/GenBank/DDBJ whole genome shotgun (WGS) entry which is preliminary data.</text>
</comment>
<name>A0A5M9R4R7_9GAMM</name>
<evidence type="ECO:0000313" key="2">
    <source>
        <dbReference type="EMBL" id="KAA8715328.1"/>
    </source>
</evidence>
<evidence type="ECO:0000313" key="3">
    <source>
        <dbReference type="Proteomes" id="UP000322181"/>
    </source>
</evidence>
<feature type="domain" description="RES" evidence="1">
    <location>
        <begin position="39"/>
        <end position="184"/>
    </location>
</feature>
<gene>
    <name evidence="2" type="ORF">F4V73_10100</name>
</gene>